<keyword evidence="6" id="KW-1185">Reference proteome</keyword>
<evidence type="ECO:0000256" key="4">
    <source>
        <dbReference type="SAM" id="SignalP"/>
    </source>
</evidence>
<dbReference type="InterPro" id="IPR006059">
    <property type="entry name" value="SBP"/>
</dbReference>
<accession>A0A4D7QRD8</accession>
<evidence type="ECO:0000256" key="3">
    <source>
        <dbReference type="ARBA" id="ARBA00022764"/>
    </source>
</evidence>
<dbReference type="Proteomes" id="UP000298588">
    <property type="component" value="Chromosome"/>
</dbReference>
<dbReference type="InterPro" id="IPR050490">
    <property type="entry name" value="Bact_solute-bd_prot1"/>
</dbReference>
<dbReference type="EMBL" id="CP039865">
    <property type="protein sequence ID" value="QCK87814.1"/>
    <property type="molecule type" value="Genomic_DNA"/>
</dbReference>
<dbReference type="Gene3D" id="3.40.190.10">
    <property type="entry name" value="Periplasmic binding protein-like II"/>
    <property type="match status" value="1"/>
</dbReference>
<feature type="signal peptide" evidence="4">
    <location>
        <begin position="1"/>
        <end position="25"/>
    </location>
</feature>
<keyword evidence="4" id="KW-0732">Signal</keyword>
<dbReference type="GO" id="GO:0042597">
    <property type="term" value="C:periplasmic space"/>
    <property type="evidence" value="ECO:0007669"/>
    <property type="project" value="UniProtKB-SubCell"/>
</dbReference>
<feature type="chain" id="PRO_5020576556" evidence="4">
    <location>
        <begin position="26"/>
        <end position="444"/>
    </location>
</feature>
<comment type="similarity">
    <text evidence="2">Belongs to the bacterial solute-binding protein 1 family.</text>
</comment>
<evidence type="ECO:0000256" key="1">
    <source>
        <dbReference type="ARBA" id="ARBA00004418"/>
    </source>
</evidence>
<dbReference type="OrthoDB" id="9803049at2"/>
<organism evidence="5 6">
    <name type="scientific">Phreatobacter aquaticus</name>
    <dbReference type="NCBI Taxonomy" id="2570229"/>
    <lineage>
        <taxon>Bacteria</taxon>
        <taxon>Pseudomonadati</taxon>
        <taxon>Pseudomonadota</taxon>
        <taxon>Alphaproteobacteria</taxon>
        <taxon>Hyphomicrobiales</taxon>
        <taxon>Phreatobacteraceae</taxon>
        <taxon>Phreatobacter</taxon>
    </lineage>
</organism>
<dbReference type="KEGG" id="paqt:E8L99_19675"/>
<sequence>MTVVRSSKLSRRGFLQAGASGAAIAAAGLPGGAWGQAAGVNFTSWSAAVDQVKSHISAFEKATNLKVNYENFPWAQYRTSVVTRLVGNAPMDVLWVSDAWLPEFAEAGWLATIDDMPELTKYNAEAAPFCTQSMLYKGKQYGLAYYGDHMSFVYNTEILAKAGITTPPTTWAEVVQQSLKIKQAGVVEYPMLMALAIDTWLIEFMSAMVFSHGGRFVDAAGAAIMAEPGKGVIESATWIREAIHTHKIVAPGAIETSEINALKALGAGQHAFSIVPTYRLRALNDPTQAPAAGKLRPTLMPKGPNATASATCGWIRFYGMTPGAKANATRRANAVKFMEFFGGKDTGGNYTLQKLLLTDVGLPFCTTPLSNDAEVKAFWTRWAGGGDVIAQQAATAVKKDVIAPWFGEWNETANAAWQSIFLNRATPQAAAASMAAKWKELRGS</sequence>
<proteinExistence type="inferred from homology"/>
<gene>
    <name evidence="5" type="ORF">E8L99_19675</name>
</gene>
<dbReference type="PROSITE" id="PS51318">
    <property type="entry name" value="TAT"/>
    <property type="match status" value="1"/>
</dbReference>
<dbReference type="SUPFAM" id="SSF53850">
    <property type="entry name" value="Periplasmic binding protein-like II"/>
    <property type="match status" value="1"/>
</dbReference>
<dbReference type="Pfam" id="PF01547">
    <property type="entry name" value="SBP_bac_1"/>
    <property type="match status" value="1"/>
</dbReference>
<evidence type="ECO:0000313" key="6">
    <source>
        <dbReference type="Proteomes" id="UP000298588"/>
    </source>
</evidence>
<dbReference type="RefSeq" id="WP_137101142.1">
    <property type="nucleotide sequence ID" value="NZ_CP039865.1"/>
</dbReference>
<dbReference type="AlphaFoldDB" id="A0A4D7QRD8"/>
<dbReference type="PANTHER" id="PTHR43649">
    <property type="entry name" value="ARABINOSE-BINDING PROTEIN-RELATED"/>
    <property type="match status" value="1"/>
</dbReference>
<dbReference type="PANTHER" id="PTHR43649:SF30">
    <property type="entry name" value="ABC TRANSPORTER SUBSTRATE-BINDING PROTEIN"/>
    <property type="match status" value="1"/>
</dbReference>
<comment type="subcellular location">
    <subcellularLocation>
        <location evidence="1">Periplasm</location>
    </subcellularLocation>
</comment>
<evidence type="ECO:0000313" key="5">
    <source>
        <dbReference type="EMBL" id="QCK87814.1"/>
    </source>
</evidence>
<reference evidence="5 6" key="1">
    <citation type="submission" date="2019-04" db="EMBL/GenBank/DDBJ databases">
        <title>Phreatobacter aquaticus sp. nov.</title>
        <authorList>
            <person name="Choi A."/>
            <person name="Baek K."/>
        </authorList>
    </citation>
    <scope>NUCLEOTIDE SEQUENCE [LARGE SCALE GENOMIC DNA]</scope>
    <source>
        <strain evidence="5 6">NMCR1094</strain>
    </source>
</reference>
<name>A0A4D7QRD8_9HYPH</name>
<protein>
    <submittedName>
        <fullName evidence="5">Extracellular solute-binding protein</fullName>
    </submittedName>
</protein>
<keyword evidence="3" id="KW-0574">Periplasm</keyword>
<evidence type="ECO:0000256" key="2">
    <source>
        <dbReference type="ARBA" id="ARBA00008520"/>
    </source>
</evidence>
<dbReference type="InterPro" id="IPR006311">
    <property type="entry name" value="TAT_signal"/>
</dbReference>